<dbReference type="InterPro" id="IPR006626">
    <property type="entry name" value="PbH1"/>
</dbReference>
<protein>
    <recommendedName>
        <fullName evidence="1">Right handed beta helix domain-containing protein</fullName>
    </recommendedName>
</protein>
<dbReference type="Gene3D" id="2.160.20.10">
    <property type="entry name" value="Single-stranded right-handed beta-helix, Pectin lyase-like"/>
    <property type="match status" value="1"/>
</dbReference>
<dbReference type="NCBIfam" id="TIGR03790">
    <property type="entry name" value="TIGR03790 family protein"/>
    <property type="match status" value="1"/>
</dbReference>
<reference evidence="3" key="1">
    <citation type="submission" date="2017-09" db="EMBL/GenBank/DDBJ databases">
        <title>Depth-based differentiation of microbial function through sediment-hosted aquifers and enrichment of novel symbionts in the deep terrestrial subsurface.</title>
        <authorList>
            <person name="Probst A.J."/>
            <person name="Ladd B."/>
            <person name="Jarett J.K."/>
            <person name="Geller-Mcgrath D.E."/>
            <person name="Sieber C.M.K."/>
            <person name="Emerson J.B."/>
            <person name="Anantharaman K."/>
            <person name="Thomas B.C."/>
            <person name="Malmstrom R."/>
            <person name="Stieglmeier M."/>
            <person name="Klingl A."/>
            <person name="Woyke T."/>
            <person name="Ryan C.M."/>
            <person name="Banfield J.F."/>
        </authorList>
    </citation>
    <scope>NUCLEOTIDE SEQUENCE [LARGE SCALE GENOMIC DNA]</scope>
</reference>
<evidence type="ECO:0000313" key="3">
    <source>
        <dbReference type="Proteomes" id="UP000229236"/>
    </source>
</evidence>
<dbReference type="Pfam" id="PF13229">
    <property type="entry name" value="Beta_helix"/>
    <property type="match status" value="1"/>
</dbReference>
<proteinExistence type="predicted"/>
<dbReference type="InterPro" id="IPR039448">
    <property type="entry name" value="Beta_helix"/>
</dbReference>
<dbReference type="SMART" id="SM00710">
    <property type="entry name" value="PbH1"/>
    <property type="match status" value="4"/>
</dbReference>
<dbReference type="AlphaFoldDB" id="A0A2M8D704"/>
<feature type="non-terminal residue" evidence="2">
    <location>
        <position position="1"/>
    </location>
</feature>
<dbReference type="InterPro" id="IPR022265">
    <property type="entry name" value="CHP03790"/>
</dbReference>
<feature type="domain" description="Right handed beta helix" evidence="1">
    <location>
        <begin position="602"/>
        <end position="704"/>
    </location>
</feature>
<dbReference type="Proteomes" id="UP000229236">
    <property type="component" value="Unassembled WGS sequence"/>
</dbReference>
<comment type="caution">
    <text evidence="2">The sequence shown here is derived from an EMBL/GenBank/DDBJ whole genome shotgun (WGS) entry which is preliminary data.</text>
</comment>
<name>A0A2M8D704_9BACT</name>
<evidence type="ECO:0000313" key="2">
    <source>
        <dbReference type="EMBL" id="PJB82871.1"/>
    </source>
</evidence>
<dbReference type="Gene3D" id="2.60.40.10">
    <property type="entry name" value="Immunoglobulins"/>
    <property type="match status" value="1"/>
</dbReference>
<sequence>AGYFDYDDVVVIVNDASATSTAIGTYFQVARSIPDIQMIHISTPEMETVTRAVFESDIRSPVENYLQANNLASTTNYIVTTKGVPLRVNGTDGQTGTKASVDQELMLILGSNASFIGGGGSPMNAYKDKNERFSSVAYGYYLVTRLTGYTIQDVENLIDRSDVATTTNAGIFVLDVSPNHDISGYQQVNDWMRAAAPILTAKGYSVTLDETNTYLTGQTNVLGYYSWGSNDCCDTNNAIPGNTWVNGAIGETAVSFGGRSFTTGTSYGQSLVADWIAEGITGISGYVYEPFIMALAHADTLFDRYTDGYNLADSYSMANFNLSWQQVVVGDPKTIIVKKPLPFSLSSPSDNTISLSASPTLTWGDSVSYNTISTYQLFIDGALNKDNVAATSTTPSADLPSGTHTWHIEALDTLGNTATSTETYTINIIPEYSAGSHVFYVDNVLGDDANPGTQAAPYATIGKAAGIAQAGDTVMIIKNNNEPYREMVTPANSGTSGAYITFQGVSPSSKPEIWGSADVSDGWSSYDGGNSDTYQKSVVTNPVIVAAGASIGNLAKKVNGVSQDSLNAGEWYWTGGNLYYRLAGGENIATLHMEAGTRSYGIKGSDKSYIRYQNLFVKYANVQGIFAASNSLVQNIEVESCQSGIYLSDTNSKIYYSVARHNNIYGIHIGILSNGNQIYNSVAYGNGDSGIYVFLSGTNASLKNTVSAGNGSYAFSFYLVSPLSGFTADHNNWDANSDETWPTYQGTNNQENIAPLFRDALGGDFRFEQFSPNIDTGADVGLITDILGNPIYGTPDIGAYEYQPPYTIGTHAPSADGSLRIYADGKYRYTAATSTASVADFTVTPVGGFGAGDYAEYLNVFIT</sequence>
<accession>A0A2M8D704</accession>
<dbReference type="InterPro" id="IPR012334">
    <property type="entry name" value="Pectin_lyas_fold"/>
</dbReference>
<dbReference type="InterPro" id="IPR011050">
    <property type="entry name" value="Pectin_lyase_fold/virulence"/>
</dbReference>
<gene>
    <name evidence="2" type="ORF">CO088_02755</name>
</gene>
<organism evidence="2 3">
    <name type="scientific">Candidatus Yonathbacteria bacterium CG_4_9_14_0_8_um_filter_46_47</name>
    <dbReference type="NCBI Taxonomy" id="1975106"/>
    <lineage>
        <taxon>Bacteria</taxon>
        <taxon>Candidatus Yonathiibacteriota</taxon>
    </lineage>
</organism>
<dbReference type="EMBL" id="PFTM01000048">
    <property type="protein sequence ID" value="PJB82871.1"/>
    <property type="molecule type" value="Genomic_DNA"/>
</dbReference>
<dbReference type="SUPFAM" id="SSF51126">
    <property type="entry name" value="Pectin lyase-like"/>
    <property type="match status" value="1"/>
</dbReference>
<dbReference type="InterPro" id="IPR013783">
    <property type="entry name" value="Ig-like_fold"/>
</dbReference>
<feature type="non-terminal residue" evidence="2">
    <location>
        <position position="863"/>
    </location>
</feature>
<evidence type="ECO:0000259" key="1">
    <source>
        <dbReference type="Pfam" id="PF13229"/>
    </source>
</evidence>